<feature type="compositionally biased region" description="Pro residues" evidence="1">
    <location>
        <begin position="763"/>
        <end position="774"/>
    </location>
</feature>
<proteinExistence type="predicted"/>
<organism evidence="3 4">
    <name type="scientific">Tetraparma gracilis</name>
    <dbReference type="NCBI Taxonomy" id="2962635"/>
    <lineage>
        <taxon>Eukaryota</taxon>
        <taxon>Sar</taxon>
        <taxon>Stramenopiles</taxon>
        <taxon>Ochrophyta</taxon>
        <taxon>Bolidophyceae</taxon>
        <taxon>Parmales</taxon>
        <taxon>Triparmaceae</taxon>
        <taxon>Tetraparma</taxon>
    </lineage>
</organism>
<gene>
    <name evidence="3" type="ORF">TeGR_g11016</name>
</gene>
<evidence type="ECO:0000313" key="4">
    <source>
        <dbReference type="Proteomes" id="UP001165060"/>
    </source>
</evidence>
<protein>
    <recommendedName>
        <fullName evidence="2">Toprim domain-containing protein</fullName>
    </recommendedName>
</protein>
<dbReference type="EMBL" id="BRYB01000532">
    <property type="protein sequence ID" value="GMI32004.1"/>
    <property type="molecule type" value="Genomic_DNA"/>
</dbReference>
<dbReference type="Gene3D" id="3.90.980.10">
    <property type="entry name" value="DNA primase, catalytic core, N-terminal domain"/>
    <property type="match status" value="1"/>
</dbReference>
<dbReference type="Gene3D" id="3.40.1360.10">
    <property type="match status" value="1"/>
</dbReference>
<keyword evidence="4" id="KW-1185">Reference proteome</keyword>
<feature type="domain" description="Toprim" evidence="2">
    <location>
        <begin position="76"/>
        <end position="158"/>
    </location>
</feature>
<dbReference type="Pfam" id="PF13155">
    <property type="entry name" value="Toprim_2"/>
    <property type="match status" value="1"/>
</dbReference>
<evidence type="ECO:0000259" key="2">
    <source>
        <dbReference type="PROSITE" id="PS50880"/>
    </source>
</evidence>
<dbReference type="PANTHER" id="PTHR30313">
    <property type="entry name" value="DNA PRIMASE"/>
    <property type="match status" value="1"/>
</dbReference>
<dbReference type="InterPro" id="IPR050219">
    <property type="entry name" value="DnaG_primase"/>
</dbReference>
<feature type="region of interest" description="Disordered" evidence="1">
    <location>
        <begin position="301"/>
        <end position="367"/>
    </location>
</feature>
<dbReference type="InterPro" id="IPR006171">
    <property type="entry name" value="TOPRIM_dom"/>
</dbReference>
<feature type="compositionally biased region" description="Polar residues" evidence="1">
    <location>
        <begin position="753"/>
        <end position="762"/>
    </location>
</feature>
<dbReference type="PROSITE" id="PS50880">
    <property type="entry name" value="TOPRIM"/>
    <property type="match status" value="1"/>
</dbReference>
<sequence>MVDKFRNRLMIPIYSSGSLVGFGGRYLSPPSPSPPDPKFTPPKYLNSPESAVFKKRDVLFQPPSFAPSSSSPSCPPTVLVVEGYFDVISLMSVGVTCATATMGTAVTHKQLQTACDLLPRDEPSRVVFCYDSDKAGQTAVERVIESTDYLQRLAESHPHVTFHVASQQGADKDPGDFVDRLRTPPKPLPPPEIAKLFAVQVMTPVPPAIDWYISALLTRHNVTLPLPPAFVPPSLPSIISSITSFLTKFSYDPVTRAAITHSAATKLSSSLFPDNSGMAMQVERGMLDMVEQSVARASTLERRAGDADVMRRLNGGGAGPAEAERRSLPTRRSPSTPSAPPRRRPPFPTPSAPSAPFPPSSPSTQSTRITFANASDRSYLARTASIKPLGDTRSSTHGKKFEPVFFSSDADANSVPADSNLNQNNKLVLREAEDKLLGTLVKSSFARSSMKAAIASTFSPANKGTLISWSSEDRRWLFNALVGAEGEDPLPLVVEEGKASQIKEYLRDVRGGWRDGWLSPRHGSERGAVNVTILDADSGEPESQPPPADFFDASSPPAPAEPPTLPSLEMFFTPSPPPPSAPLDPDSYEPTFSPPDPAYLSKNAAGLIVQETLAVLLRANAIDRRERISEEFRAAVESNSSSLLVSILADELNDAIQSVKALDSSYKKVLSRVLEFSVAKSNHALAKTVEERLQDMEKFSRHMADMDPREYLDLKYSDFFEGGRAPVRSRPSGAPQAAPRDGKRRVVAVKNDTFGSIFTDTKSPPPPSNPPPVF</sequence>
<dbReference type="CDD" id="cd03364">
    <property type="entry name" value="TOPRIM_DnaG_primases"/>
    <property type="match status" value="1"/>
</dbReference>
<dbReference type="InterPro" id="IPR013264">
    <property type="entry name" value="DNAG_N"/>
</dbReference>
<feature type="compositionally biased region" description="Pro residues" evidence="1">
    <location>
        <begin position="346"/>
        <end position="361"/>
    </location>
</feature>
<dbReference type="InterPro" id="IPR034151">
    <property type="entry name" value="TOPRIM_DnaG_bac"/>
</dbReference>
<feature type="region of interest" description="Disordered" evidence="1">
    <location>
        <begin position="725"/>
        <end position="774"/>
    </location>
</feature>
<evidence type="ECO:0000313" key="3">
    <source>
        <dbReference type="EMBL" id="GMI32004.1"/>
    </source>
</evidence>
<feature type="region of interest" description="Disordered" evidence="1">
    <location>
        <begin position="536"/>
        <end position="588"/>
    </location>
</feature>
<evidence type="ECO:0000256" key="1">
    <source>
        <dbReference type="SAM" id="MobiDB-lite"/>
    </source>
</evidence>
<accession>A0ABQ6MTB7</accession>
<feature type="compositionally biased region" description="Pro residues" evidence="1">
    <location>
        <begin position="556"/>
        <end position="565"/>
    </location>
</feature>
<feature type="compositionally biased region" description="Basic and acidic residues" evidence="1">
    <location>
        <begin position="301"/>
        <end position="311"/>
    </location>
</feature>
<name>A0ABQ6MTB7_9STRA</name>
<dbReference type="SUPFAM" id="SSF56731">
    <property type="entry name" value="DNA primase core"/>
    <property type="match status" value="1"/>
</dbReference>
<dbReference type="PANTHER" id="PTHR30313:SF2">
    <property type="entry name" value="DNA PRIMASE"/>
    <property type="match status" value="1"/>
</dbReference>
<dbReference type="Proteomes" id="UP001165060">
    <property type="component" value="Unassembled WGS sequence"/>
</dbReference>
<dbReference type="InterPro" id="IPR037068">
    <property type="entry name" value="DNA_primase_core_N_sf"/>
</dbReference>
<dbReference type="Pfam" id="PF08275">
    <property type="entry name" value="DNAG_N"/>
    <property type="match status" value="1"/>
</dbReference>
<dbReference type="SMART" id="SM00493">
    <property type="entry name" value="TOPRIM"/>
    <property type="match status" value="1"/>
</dbReference>
<comment type="caution">
    <text evidence="3">The sequence shown here is derived from an EMBL/GenBank/DDBJ whole genome shotgun (WGS) entry which is preliminary data.</text>
</comment>
<reference evidence="3 4" key="1">
    <citation type="journal article" date="2023" name="Commun. Biol.">
        <title>Genome analysis of Parmales, the sister group of diatoms, reveals the evolutionary specialization of diatoms from phago-mixotrophs to photoautotrophs.</title>
        <authorList>
            <person name="Ban H."/>
            <person name="Sato S."/>
            <person name="Yoshikawa S."/>
            <person name="Yamada K."/>
            <person name="Nakamura Y."/>
            <person name="Ichinomiya M."/>
            <person name="Sato N."/>
            <person name="Blanc-Mathieu R."/>
            <person name="Endo H."/>
            <person name="Kuwata A."/>
            <person name="Ogata H."/>
        </authorList>
    </citation>
    <scope>NUCLEOTIDE SEQUENCE [LARGE SCALE GENOMIC DNA]</scope>
</reference>